<keyword evidence="1" id="KW-0812">Transmembrane</keyword>
<feature type="signal peptide" evidence="2">
    <location>
        <begin position="1"/>
        <end position="28"/>
    </location>
</feature>
<evidence type="ECO:0000256" key="2">
    <source>
        <dbReference type="SAM" id="SignalP"/>
    </source>
</evidence>
<name>A0A5D2ME84_GOSTO</name>
<keyword evidence="1" id="KW-0472">Membrane</keyword>
<feature type="chain" id="PRO_5023065782" evidence="2">
    <location>
        <begin position="29"/>
        <end position="121"/>
    </location>
</feature>
<evidence type="ECO:0000313" key="4">
    <source>
        <dbReference type="Proteomes" id="UP000322667"/>
    </source>
</evidence>
<sequence length="121" mass="13708">MCLRTRLACLSLLLLLLLLLQFETPCYAGGVHRFKAGGSNGEQKSPKFIKSQGKNGDDIFAAQQRKVYTGPNPLHNKRPVLPFGDFAYMYMGSLALSFFLGNKYIHFFIYLLNILIIYINI</sequence>
<protein>
    <submittedName>
        <fullName evidence="3">Uncharacterized protein</fullName>
    </submittedName>
</protein>
<accession>A0A5D2ME84</accession>
<dbReference type="EMBL" id="CM017622">
    <property type="protein sequence ID" value="TYH89711.1"/>
    <property type="molecule type" value="Genomic_DNA"/>
</dbReference>
<dbReference type="AlphaFoldDB" id="A0A5D2ME84"/>
<keyword evidence="2" id="KW-0732">Signal</keyword>
<evidence type="ECO:0000313" key="3">
    <source>
        <dbReference type="EMBL" id="TYH89711.1"/>
    </source>
</evidence>
<keyword evidence="4" id="KW-1185">Reference proteome</keyword>
<feature type="transmembrane region" description="Helical" evidence="1">
    <location>
        <begin position="87"/>
        <end position="119"/>
    </location>
</feature>
<reference evidence="3 4" key="1">
    <citation type="submission" date="2019-07" db="EMBL/GenBank/DDBJ databases">
        <title>WGS assembly of Gossypium tomentosum.</title>
        <authorList>
            <person name="Chen Z.J."/>
            <person name="Sreedasyam A."/>
            <person name="Ando A."/>
            <person name="Song Q."/>
            <person name="De L."/>
            <person name="Hulse-Kemp A."/>
            <person name="Ding M."/>
            <person name="Ye W."/>
            <person name="Kirkbride R."/>
            <person name="Jenkins J."/>
            <person name="Plott C."/>
            <person name="Lovell J."/>
            <person name="Lin Y.-M."/>
            <person name="Vaughn R."/>
            <person name="Liu B."/>
            <person name="Li W."/>
            <person name="Simpson S."/>
            <person name="Scheffler B."/>
            <person name="Saski C."/>
            <person name="Grover C."/>
            <person name="Hu G."/>
            <person name="Conover J."/>
            <person name="Carlson J."/>
            <person name="Shu S."/>
            <person name="Boston L."/>
            <person name="Williams M."/>
            <person name="Peterson D."/>
            <person name="Mcgee K."/>
            <person name="Jones D."/>
            <person name="Wendel J."/>
            <person name="Stelly D."/>
            <person name="Grimwood J."/>
            <person name="Schmutz J."/>
        </authorList>
    </citation>
    <scope>NUCLEOTIDE SEQUENCE [LARGE SCALE GENOMIC DNA]</scope>
    <source>
        <strain evidence="3">7179.01</strain>
    </source>
</reference>
<evidence type="ECO:0000256" key="1">
    <source>
        <dbReference type="SAM" id="Phobius"/>
    </source>
</evidence>
<gene>
    <name evidence="3" type="ORF">ES332_A13G001500v1</name>
</gene>
<dbReference type="Proteomes" id="UP000322667">
    <property type="component" value="Chromosome A13"/>
</dbReference>
<organism evidence="3 4">
    <name type="scientific">Gossypium tomentosum</name>
    <name type="common">Hawaiian cotton</name>
    <name type="synonym">Gossypium sandvicense</name>
    <dbReference type="NCBI Taxonomy" id="34277"/>
    <lineage>
        <taxon>Eukaryota</taxon>
        <taxon>Viridiplantae</taxon>
        <taxon>Streptophyta</taxon>
        <taxon>Embryophyta</taxon>
        <taxon>Tracheophyta</taxon>
        <taxon>Spermatophyta</taxon>
        <taxon>Magnoliopsida</taxon>
        <taxon>eudicotyledons</taxon>
        <taxon>Gunneridae</taxon>
        <taxon>Pentapetalae</taxon>
        <taxon>rosids</taxon>
        <taxon>malvids</taxon>
        <taxon>Malvales</taxon>
        <taxon>Malvaceae</taxon>
        <taxon>Malvoideae</taxon>
        <taxon>Gossypium</taxon>
    </lineage>
</organism>
<proteinExistence type="predicted"/>
<keyword evidence="1" id="KW-1133">Transmembrane helix</keyword>